<dbReference type="SUPFAM" id="SSF54826">
    <property type="entry name" value="Enolase N-terminal domain-like"/>
    <property type="match status" value="1"/>
</dbReference>
<comment type="similarity">
    <text evidence="1">Belongs to the mandelate racemase/muconate lactonizing enzyme family.</text>
</comment>
<dbReference type="RefSeq" id="WP_344967424.1">
    <property type="nucleotide sequence ID" value="NZ_BAABDD010000003.1"/>
</dbReference>
<accession>A0ABP7F553</accession>
<dbReference type="Pfam" id="PF13378">
    <property type="entry name" value="MR_MLE_C"/>
    <property type="match status" value="1"/>
</dbReference>
<dbReference type="Gene3D" id="3.30.390.10">
    <property type="entry name" value="Enolase-like, N-terminal domain"/>
    <property type="match status" value="1"/>
</dbReference>
<dbReference type="InterPro" id="IPR034593">
    <property type="entry name" value="DgoD-like"/>
</dbReference>
<reference evidence="5" key="1">
    <citation type="journal article" date="2019" name="Int. J. Syst. Evol. Microbiol.">
        <title>The Global Catalogue of Microorganisms (GCM) 10K type strain sequencing project: providing services to taxonomists for standard genome sequencing and annotation.</title>
        <authorList>
            <consortium name="The Broad Institute Genomics Platform"/>
            <consortium name="The Broad Institute Genome Sequencing Center for Infectious Disease"/>
            <person name="Wu L."/>
            <person name="Ma J."/>
        </authorList>
    </citation>
    <scope>NUCLEOTIDE SEQUENCE [LARGE SCALE GENOMIC DNA]</scope>
    <source>
        <strain evidence="5">JCM 17137</strain>
    </source>
</reference>
<dbReference type="SFLD" id="SFLDS00001">
    <property type="entry name" value="Enolase"/>
    <property type="match status" value="1"/>
</dbReference>
<dbReference type="SMART" id="SM00922">
    <property type="entry name" value="MR_MLE"/>
    <property type="match status" value="1"/>
</dbReference>
<keyword evidence="2" id="KW-0479">Metal-binding</keyword>
<feature type="domain" description="Mandelate racemase/muconate lactonizing enzyme C-terminal" evidence="3">
    <location>
        <begin position="141"/>
        <end position="238"/>
    </location>
</feature>
<evidence type="ECO:0000256" key="1">
    <source>
        <dbReference type="ARBA" id="ARBA00008031"/>
    </source>
</evidence>
<evidence type="ECO:0000259" key="3">
    <source>
        <dbReference type="SMART" id="SM00922"/>
    </source>
</evidence>
<dbReference type="InterPro" id="IPR013341">
    <property type="entry name" value="Mandelate_racemase_N_dom"/>
</dbReference>
<dbReference type="SUPFAM" id="SSF51604">
    <property type="entry name" value="Enolase C-terminal domain-like"/>
    <property type="match status" value="1"/>
</dbReference>
<dbReference type="Proteomes" id="UP001500908">
    <property type="component" value="Unassembled WGS sequence"/>
</dbReference>
<dbReference type="PANTHER" id="PTHR48080">
    <property type="entry name" value="D-GALACTONATE DEHYDRATASE-RELATED"/>
    <property type="match status" value="1"/>
</dbReference>
<dbReference type="InterPro" id="IPR029017">
    <property type="entry name" value="Enolase-like_N"/>
</dbReference>
<dbReference type="InterPro" id="IPR013342">
    <property type="entry name" value="Mandelate_racemase_C"/>
</dbReference>
<proteinExistence type="inferred from homology"/>
<keyword evidence="5" id="KW-1185">Reference proteome</keyword>
<gene>
    <name evidence="4" type="ORF">GCM10022402_08130</name>
</gene>
<evidence type="ECO:0000313" key="4">
    <source>
        <dbReference type="EMBL" id="GAA3729804.1"/>
    </source>
</evidence>
<dbReference type="Pfam" id="PF02746">
    <property type="entry name" value="MR_MLE_N"/>
    <property type="match status" value="1"/>
</dbReference>
<dbReference type="Gene3D" id="3.20.20.120">
    <property type="entry name" value="Enolase-like C-terminal domain"/>
    <property type="match status" value="1"/>
</dbReference>
<sequence>MKITGIRATPVAVPFGTDEIWAFGRRRGQVSVIVEVDTDDGLTGIGEAAAYPSTDVVLAALGAIEPLVVGESPLNVERVAKRVEVVGTWHHMKNTSPALAAVDMACWDIIGKVCGQPLVTLFGGRFRDSVDFFYYVSGADLDELTERARQGVKEGFTTLYLKVGSTSVAEDVERVAAVRAGAGPDAGIRIDANEAWSPATAIRALRSMADYGLEFAEQPVSGRNLSEMAYVRGRVDTPLLANEASWTRFDQLEVIRHGAADAVSVDNQMDGGLLNLKRSAGICEAAGLPVVKHSLGELGVALAASLHVMAATPNFVHANQCYASLLADDVITEPHRYRNGGLTVPEAPGLGVTLDTDKVATYAEAYARDPRGYAFHDQDKLSAAPAIPRI</sequence>
<dbReference type="EMBL" id="BAABDD010000003">
    <property type="protein sequence ID" value="GAA3729804.1"/>
    <property type="molecule type" value="Genomic_DNA"/>
</dbReference>
<dbReference type="InterPro" id="IPR036849">
    <property type="entry name" value="Enolase-like_C_sf"/>
</dbReference>
<evidence type="ECO:0000256" key="2">
    <source>
        <dbReference type="ARBA" id="ARBA00022723"/>
    </source>
</evidence>
<name>A0ABP7F553_9ACTN</name>
<evidence type="ECO:0000313" key="5">
    <source>
        <dbReference type="Proteomes" id="UP001500908"/>
    </source>
</evidence>
<dbReference type="InterPro" id="IPR029065">
    <property type="entry name" value="Enolase_C-like"/>
</dbReference>
<dbReference type="PANTHER" id="PTHR48080:SF3">
    <property type="entry name" value="ENOLASE SUPERFAMILY MEMBER DDB_G0284701"/>
    <property type="match status" value="1"/>
</dbReference>
<dbReference type="CDD" id="cd03316">
    <property type="entry name" value="MR_like"/>
    <property type="match status" value="1"/>
</dbReference>
<comment type="caution">
    <text evidence="4">The sequence shown here is derived from an EMBL/GenBank/DDBJ whole genome shotgun (WGS) entry which is preliminary data.</text>
</comment>
<protein>
    <submittedName>
        <fullName evidence="4">Enolase C-terminal domain-like protein</fullName>
    </submittedName>
</protein>
<dbReference type="SFLD" id="SFLDG00179">
    <property type="entry name" value="mandelate_racemase"/>
    <property type="match status" value="1"/>
</dbReference>
<organism evidence="4 5">
    <name type="scientific">Salinactinospora qingdaonensis</name>
    <dbReference type="NCBI Taxonomy" id="702744"/>
    <lineage>
        <taxon>Bacteria</taxon>
        <taxon>Bacillati</taxon>
        <taxon>Actinomycetota</taxon>
        <taxon>Actinomycetes</taxon>
        <taxon>Streptosporangiales</taxon>
        <taxon>Nocardiopsidaceae</taxon>
        <taxon>Salinactinospora</taxon>
    </lineage>
</organism>